<dbReference type="SMART" id="SM00332">
    <property type="entry name" value="PP2Cc"/>
    <property type="match status" value="1"/>
</dbReference>
<dbReference type="EC" id="3.1.3.16" evidence="1"/>
<comment type="catalytic activity">
    <reaction evidence="5">
        <text>O-phospho-L-threonyl-[protein] + H2O = L-threonyl-[protein] + phosphate</text>
        <dbReference type="Rhea" id="RHEA:47004"/>
        <dbReference type="Rhea" id="RHEA-COMP:11060"/>
        <dbReference type="Rhea" id="RHEA-COMP:11605"/>
        <dbReference type="ChEBI" id="CHEBI:15377"/>
        <dbReference type="ChEBI" id="CHEBI:30013"/>
        <dbReference type="ChEBI" id="CHEBI:43474"/>
        <dbReference type="ChEBI" id="CHEBI:61977"/>
        <dbReference type="EC" id="3.1.3.16"/>
    </reaction>
</comment>
<dbReference type="InterPro" id="IPR036457">
    <property type="entry name" value="PPM-type-like_dom_sf"/>
</dbReference>
<evidence type="ECO:0000256" key="3">
    <source>
        <dbReference type="ARBA" id="ARBA00022912"/>
    </source>
</evidence>
<reference evidence="8" key="1">
    <citation type="submission" date="2015-07" db="EMBL/GenBank/DDBJ databases">
        <title>Transcriptome Assembly of Anthurium amnicola.</title>
        <authorList>
            <person name="Suzuki J."/>
        </authorList>
    </citation>
    <scope>NUCLEOTIDE SEQUENCE</scope>
</reference>
<evidence type="ECO:0000259" key="7">
    <source>
        <dbReference type="PROSITE" id="PS51746"/>
    </source>
</evidence>
<keyword evidence="2" id="KW-0378">Hydrolase</keyword>
<dbReference type="GO" id="GO:0004722">
    <property type="term" value="F:protein serine/threonine phosphatase activity"/>
    <property type="evidence" value="ECO:0007669"/>
    <property type="project" value="UniProtKB-EC"/>
</dbReference>
<evidence type="ECO:0000313" key="8">
    <source>
        <dbReference type="EMBL" id="JAT48916.1"/>
    </source>
</evidence>
<feature type="compositionally biased region" description="Basic and acidic residues" evidence="6">
    <location>
        <begin position="229"/>
        <end position="243"/>
    </location>
</feature>
<evidence type="ECO:0000256" key="1">
    <source>
        <dbReference type="ARBA" id="ARBA00013081"/>
    </source>
</evidence>
<proteinExistence type="predicted"/>
<keyword evidence="3" id="KW-0904">Protein phosphatase</keyword>
<dbReference type="SUPFAM" id="SSF81606">
    <property type="entry name" value="PP2C-like"/>
    <property type="match status" value="1"/>
</dbReference>
<protein>
    <recommendedName>
        <fullName evidence="1">protein-serine/threonine phosphatase</fullName>
        <ecNumber evidence="1">3.1.3.16</ecNumber>
    </recommendedName>
</protein>
<evidence type="ECO:0000256" key="2">
    <source>
        <dbReference type="ARBA" id="ARBA00022801"/>
    </source>
</evidence>
<feature type="region of interest" description="Disordered" evidence="6">
    <location>
        <begin position="229"/>
        <end position="296"/>
    </location>
</feature>
<dbReference type="Pfam" id="PF00481">
    <property type="entry name" value="PP2C"/>
    <property type="match status" value="1"/>
</dbReference>
<dbReference type="InterPro" id="IPR001932">
    <property type="entry name" value="PPM-type_phosphatase-like_dom"/>
</dbReference>
<accession>A0A1D1Y2P5</accession>
<dbReference type="CDD" id="cd00143">
    <property type="entry name" value="PP2Cc"/>
    <property type="match status" value="1"/>
</dbReference>
<dbReference type="Gene3D" id="3.60.40.10">
    <property type="entry name" value="PPM-type phosphatase domain"/>
    <property type="match status" value="1"/>
</dbReference>
<dbReference type="EMBL" id="GDJX01019020">
    <property type="protein sequence ID" value="JAT48916.1"/>
    <property type="molecule type" value="Transcribed_RNA"/>
</dbReference>
<evidence type="ECO:0000256" key="6">
    <source>
        <dbReference type="SAM" id="MobiDB-lite"/>
    </source>
</evidence>
<dbReference type="AlphaFoldDB" id="A0A1D1Y2P5"/>
<evidence type="ECO:0000256" key="4">
    <source>
        <dbReference type="ARBA" id="ARBA00047761"/>
    </source>
</evidence>
<dbReference type="InterPro" id="IPR015655">
    <property type="entry name" value="PP2C"/>
</dbReference>
<dbReference type="PROSITE" id="PS51746">
    <property type="entry name" value="PPM_2"/>
    <property type="match status" value="1"/>
</dbReference>
<name>A0A1D1Y2P5_9ARAE</name>
<feature type="domain" description="PPM-type phosphatase" evidence="7">
    <location>
        <begin position="37"/>
        <end position="296"/>
    </location>
</feature>
<sequence length="296" mass="32464">MGICVSSASMEKEEGGDNVVCMVEEEGWWSPNAARRLASLYSRQGKKGPNQDSAIFCLGYGMEEGVFCGVFDGHGRNGHMVSKLVRDLLPSLVLSQREALLLADGDYDAEGAGDAESSVDFDDCSVSSSPEMFDEWKEACISAFRAMDRELTQHPDLDCCYSGTTAVTVIKQGKDLIIANLGDSRAVLGTLSEGGDPMAVPLTTDLKPSLPLRRPHIYVRVACRRSGADSEEQRADLRAEGRTQHSTRVAPQRRLPGARHGQGLRRLPAQEVRRHRRPPGLLPPPHLQRPVPRPRH</sequence>
<evidence type="ECO:0000256" key="5">
    <source>
        <dbReference type="ARBA" id="ARBA00048336"/>
    </source>
</evidence>
<dbReference type="PANTHER" id="PTHR47992">
    <property type="entry name" value="PROTEIN PHOSPHATASE"/>
    <property type="match status" value="1"/>
</dbReference>
<organism evidence="8">
    <name type="scientific">Anthurium amnicola</name>
    <dbReference type="NCBI Taxonomy" id="1678845"/>
    <lineage>
        <taxon>Eukaryota</taxon>
        <taxon>Viridiplantae</taxon>
        <taxon>Streptophyta</taxon>
        <taxon>Embryophyta</taxon>
        <taxon>Tracheophyta</taxon>
        <taxon>Spermatophyta</taxon>
        <taxon>Magnoliopsida</taxon>
        <taxon>Liliopsida</taxon>
        <taxon>Araceae</taxon>
        <taxon>Pothoideae</taxon>
        <taxon>Potheae</taxon>
        <taxon>Anthurium</taxon>
    </lineage>
</organism>
<gene>
    <name evidence="8" type="primary">Os02g0224100_0</name>
    <name evidence="8" type="ORF">g.54864</name>
</gene>
<comment type="catalytic activity">
    <reaction evidence="4">
        <text>O-phospho-L-seryl-[protein] + H2O = L-seryl-[protein] + phosphate</text>
        <dbReference type="Rhea" id="RHEA:20629"/>
        <dbReference type="Rhea" id="RHEA-COMP:9863"/>
        <dbReference type="Rhea" id="RHEA-COMP:11604"/>
        <dbReference type="ChEBI" id="CHEBI:15377"/>
        <dbReference type="ChEBI" id="CHEBI:29999"/>
        <dbReference type="ChEBI" id="CHEBI:43474"/>
        <dbReference type="ChEBI" id="CHEBI:83421"/>
        <dbReference type="EC" id="3.1.3.16"/>
    </reaction>
</comment>